<reference evidence="2 3" key="1">
    <citation type="journal article" date="2018" name="Environ. Microbiol.">
        <title>Ecological and genomic features of two widespread freshwater picocyanobacteria.</title>
        <authorList>
            <person name="Cabello-Yeves P.J."/>
            <person name="Picazo A."/>
            <person name="Camacho A."/>
            <person name="Callieri C."/>
            <person name="Rosselli R."/>
            <person name="Roda-Garcia J.J."/>
            <person name="Coutinho F.H."/>
            <person name="Rodriguez-Valera F."/>
        </authorList>
    </citation>
    <scope>NUCLEOTIDE SEQUENCE [LARGE SCALE GENOMIC DNA]</scope>
    <source>
        <strain evidence="2 3">Tous</strain>
    </source>
</reference>
<evidence type="ECO:0000313" key="3">
    <source>
        <dbReference type="Proteomes" id="UP000243002"/>
    </source>
</evidence>
<keyword evidence="3" id="KW-1185">Reference proteome</keyword>
<evidence type="ECO:0008006" key="4">
    <source>
        <dbReference type="Google" id="ProtNLM"/>
    </source>
</evidence>
<sequence>MTPAAAALIGFGLTAAAGAQPVLWQPLPPATGAPPAAVQFVPLDPAGPATSLETGGPAVVWTPVDEGPTTTTAQPSWVVVQPGAPAAAETATQLPPASYAEAEARLAELIPTWDDYPTLLRLGQLPTAVLPPEGGDQVNFQQVSPGDGGAAGGSGNQNYGFRADLVVNRNLMLSGYYTYADDPLFTPIPSRPSQPANLWTIYGGSLRARLAGSNKWQLAAEGALELFTVGSGCGGPVSCDDAGTANIFNNSGQKVFTRNWVGALSLPLSWQANRNLQLSFVPAVSFLPGSQGADQGGAGDFYGTNVSLGVGANYRIGNQVQLFGSAMVPLGPGNNAFDGDLVYSRVPILSLGTRIAVNPRIGLEASVTNGFGLSPATAILALPSAPNEPMLSARFAWTPGAPDSPSPRYTARQASLALGGLFVNTALTPANGTTQIWLNGDSRGNLFAGSGYSVSNDFQFQLAAGMFNGIEPRNSFVNTFASDGGLNLRFGGKAMVFRPSKSLPVWAAGRISLGRNEDASSKQGYLFFETMNTWEATPTLAFNLNPKLAWNGAGTSWGVGLGANLQLGKRFQLIPELNLVATDLGGGNGTNGSLALRWLASPSTIVDVYVSNAAGLYDLGQLLGNDQVRVGARLGFSF</sequence>
<dbReference type="Proteomes" id="UP000243002">
    <property type="component" value="Unassembled WGS sequence"/>
</dbReference>
<evidence type="ECO:0000313" key="2">
    <source>
        <dbReference type="EMBL" id="PSJ07315.1"/>
    </source>
</evidence>
<proteinExistence type="predicted"/>
<dbReference type="AlphaFoldDB" id="A0A2P7N1G2"/>
<accession>A0A2P7N1G2</accession>
<comment type="caution">
    <text evidence="2">The sequence shown here is derived from an EMBL/GenBank/DDBJ whole genome shotgun (WGS) entry which is preliminary data.</text>
</comment>
<feature type="signal peptide" evidence="1">
    <location>
        <begin position="1"/>
        <end position="19"/>
    </location>
</feature>
<gene>
    <name evidence="2" type="ORF">C7K55_00800</name>
</gene>
<organism evidence="2 3">
    <name type="scientific">Cyanobium usitatum str. Tous</name>
    <dbReference type="NCBI Taxonomy" id="2116684"/>
    <lineage>
        <taxon>Bacteria</taxon>
        <taxon>Bacillati</taxon>
        <taxon>Cyanobacteriota</taxon>
        <taxon>Cyanophyceae</taxon>
        <taxon>Synechococcales</taxon>
        <taxon>Prochlorococcaceae</taxon>
        <taxon>Cyanobium</taxon>
    </lineage>
</organism>
<evidence type="ECO:0000256" key="1">
    <source>
        <dbReference type="SAM" id="SignalP"/>
    </source>
</evidence>
<dbReference type="EMBL" id="PXXO01000001">
    <property type="protein sequence ID" value="PSJ07315.1"/>
    <property type="molecule type" value="Genomic_DNA"/>
</dbReference>
<name>A0A2P7N1G2_9CYAN</name>
<dbReference type="OrthoDB" id="542299at2"/>
<keyword evidence="1" id="KW-0732">Signal</keyword>
<protein>
    <recommendedName>
        <fullName evidence="4">Porin</fullName>
    </recommendedName>
</protein>
<feature type="chain" id="PRO_5015118264" description="Porin" evidence="1">
    <location>
        <begin position="20"/>
        <end position="638"/>
    </location>
</feature>
<dbReference type="RefSeq" id="WP_106501502.1">
    <property type="nucleotide sequence ID" value="NZ_PXXO01000001.1"/>
</dbReference>